<dbReference type="InterPro" id="IPR014001">
    <property type="entry name" value="Helicase_ATP-bd"/>
</dbReference>
<proteinExistence type="inferred from homology"/>
<dbReference type="InterPro" id="IPR014014">
    <property type="entry name" value="RNA_helicase_DEAD_Q_motif"/>
</dbReference>
<protein>
    <submittedName>
        <fullName evidence="12">DEAD/DEAH box helicase</fullName>
        <ecNumber evidence="12">3.6.4.-</ecNumber>
    </submittedName>
</protein>
<evidence type="ECO:0000259" key="11">
    <source>
        <dbReference type="PROSITE" id="PS51195"/>
    </source>
</evidence>
<sequence length="476" mass="51844">MTKFTDLNLNPKVLKAIEEAGYESPTPIQAGAIPPALQGRDVLGIAQTGTGKTASFTLPMITLLARGRARARMPRSLVLCPTRELAAQVAENFDTYTKHLKLTKALLIGGVSFKEQDALIDKGVDVLIATPGRLLDHFERGKLLLTGVQIMVVDEADRMLDMGFIPDIERIFSLTPFTRQTLFFSATMAPEIERITNTFLSNPERIEIARQATASETIEQAVVEFKASRRDREGSEKRHLLRALIDGEGDKLSNGIIFCNRKTDVDIVAKSLKKYGYDAAPIHGDLDQSQRTRTLDGFRDGSLRILVASDVAARGLDVPSVSHVFNFDVPSHAEDYVHRIGRTGRAGREGKAITISSTRDEKLLDAVERLLQKQIPRLENPLKSAPVAEVAEAPEADAPQSDDSRSSERSRSKPASKPAPKASGSSSSSSSHKSGAPKSSKSRSSSSRGQDSKVVGMGNHMPSFIALSFEERRATA</sequence>
<keyword evidence="2 7" id="KW-0378">Hydrolase</keyword>
<feature type="domain" description="DEAD-box RNA helicase Q" evidence="11">
    <location>
        <begin position="2"/>
        <end position="30"/>
    </location>
</feature>
<dbReference type="PROSITE" id="PS51194">
    <property type="entry name" value="HELICASE_CTER"/>
    <property type="match status" value="1"/>
</dbReference>
<dbReference type="CDD" id="cd00268">
    <property type="entry name" value="DEADc"/>
    <property type="match status" value="1"/>
</dbReference>
<dbReference type="EC" id="3.6.4.-" evidence="12"/>
<dbReference type="InterPro" id="IPR001650">
    <property type="entry name" value="Helicase_C-like"/>
</dbReference>
<keyword evidence="1 7" id="KW-0547">Nucleotide-binding</keyword>
<dbReference type="InterPro" id="IPR011545">
    <property type="entry name" value="DEAD/DEAH_box_helicase_dom"/>
</dbReference>
<evidence type="ECO:0000256" key="6">
    <source>
        <dbReference type="PROSITE-ProRule" id="PRU00552"/>
    </source>
</evidence>
<dbReference type="InterPro" id="IPR027417">
    <property type="entry name" value="P-loop_NTPase"/>
</dbReference>
<comment type="similarity">
    <text evidence="5 7">Belongs to the DEAD box helicase family.</text>
</comment>
<feature type="compositionally biased region" description="Basic and acidic residues" evidence="8">
    <location>
        <begin position="402"/>
        <end position="411"/>
    </location>
</feature>
<evidence type="ECO:0000313" key="12">
    <source>
        <dbReference type="EMBL" id="MDK3016213.1"/>
    </source>
</evidence>
<dbReference type="PANTHER" id="PTHR47959:SF13">
    <property type="entry name" value="ATP-DEPENDENT RNA HELICASE RHLE"/>
    <property type="match status" value="1"/>
</dbReference>
<accession>A0ABT7EV43</accession>
<evidence type="ECO:0000259" key="9">
    <source>
        <dbReference type="PROSITE" id="PS51192"/>
    </source>
</evidence>
<dbReference type="EMBL" id="JASNJD010000001">
    <property type="protein sequence ID" value="MDK3016213.1"/>
    <property type="molecule type" value="Genomic_DNA"/>
</dbReference>
<feature type="domain" description="Helicase ATP-binding" evidence="9">
    <location>
        <begin position="33"/>
        <end position="206"/>
    </location>
</feature>
<dbReference type="Pfam" id="PF00270">
    <property type="entry name" value="DEAD"/>
    <property type="match status" value="1"/>
</dbReference>
<name>A0ABT7EV43_9RHOB</name>
<evidence type="ECO:0000256" key="8">
    <source>
        <dbReference type="SAM" id="MobiDB-lite"/>
    </source>
</evidence>
<gene>
    <name evidence="12" type="ORF">QO033_00910</name>
</gene>
<dbReference type="Proteomes" id="UP001243757">
    <property type="component" value="Unassembled WGS sequence"/>
</dbReference>
<dbReference type="Gene3D" id="3.40.50.300">
    <property type="entry name" value="P-loop containing nucleotide triphosphate hydrolases"/>
    <property type="match status" value="2"/>
</dbReference>
<dbReference type="InterPro" id="IPR000629">
    <property type="entry name" value="RNA-helicase_DEAD-box_CS"/>
</dbReference>
<dbReference type="InterPro" id="IPR050079">
    <property type="entry name" value="DEAD_box_RNA_helicase"/>
</dbReference>
<evidence type="ECO:0000256" key="3">
    <source>
        <dbReference type="ARBA" id="ARBA00022806"/>
    </source>
</evidence>
<feature type="short sequence motif" description="Q motif" evidence="6">
    <location>
        <begin position="2"/>
        <end position="30"/>
    </location>
</feature>
<evidence type="ECO:0000256" key="4">
    <source>
        <dbReference type="ARBA" id="ARBA00022840"/>
    </source>
</evidence>
<reference evidence="12 13" key="1">
    <citation type="submission" date="2023-05" db="EMBL/GenBank/DDBJ databases">
        <title>Pseudodonghicola sp. nov.</title>
        <authorList>
            <person name="Huang J."/>
        </authorList>
    </citation>
    <scope>NUCLEOTIDE SEQUENCE [LARGE SCALE GENOMIC DNA]</scope>
    <source>
        <strain evidence="12 13">IC7</strain>
    </source>
</reference>
<dbReference type="CDD" id="cd18787">
    <property type="entry name" value="SF2_C_DEAD"/>
    <property type="match status" value="1"/>
</dbReference>
<dbReference type="Pfam" id="PF00271">
    <property type="entry name" value="Helicase_C"/>
    <property type="match status" value="1"/>
</dbReference>
<comment type="caution">
    <text evidence="12">The sequence shown here is derived from an EMBL/GenBank/DDBJ whole genome shotgun (WGS) entry which is preliminary data.</text>
</comment>
<dbReference type="PROSITE" id="PS00039">
    <property type="entry name" value="DEAD_ATP_HELICASE"/>
    <property type="match status" value="1"/>
</dbReference>
<evidence type="ECO:0000259" key="10">
    <source>
        <dbReference type="PROSITE" id="PS51194"/>
    </source>
</evidence>
<keyword evidence="4 7" id="KW-0067">ATP-binding</keyword>
<feature type="compositionally biased region" description="Low complexity" evidence="8">
    <location>
        <begin position="413"/>
        <end position="448"/>
    </location>
</feature>
<dbReference type="InterPro" id="IPR044742">
    <property type="entry name" value="DEAD/DEAH_RhlB"/>
</dbReference>
<dbReference type="SMART" id="SM00490">
    <property type="entry name" value="HELICc"/>
    <property type="match status" value="1"/>
</dbReference>
<organism evidence="12 13">
    <name type="scientific">Pseudodonghicola flavimaris</name>
    <dbReference type="NCBI Taxonomy" id="3050036"/>
    <lineage>
        <taxon>Bacteria</taxon>
        <taxon>Pseudomonadati</taxon>
        <taxon>Pseudomonadota</taxon>
        <taxon>Alphaproteobacteria</taxon>
        <taxon>Rhodobacterales</taxon>
        <taxon>Paracoccaceae</taxon>
        <taxon>Pseudodonghicola</taxon>
    </lineage>
</organism>
<dbReference type="SMART" id="SM00487">
    <property type="entry name" value="DEXDc"/>
    <property type="match status" value="1"/>
</dbReference>
<dbReference type="PROSITE" id="PS51192">
    <property type="entry name" value="HELICASE_ATP_BIND_1"/>
    <property type="match status" value="1"/>
</dbReference>
<feature type="domain" description="Helicase C-terminal" evidence="10">
    <location>
        <begin position="244"/>
        <end position="386"/>
    </location>
</feature>
<dbReference type="PROSITE" id="PS51195">
    <property type="entry name" value="Q_MOTIF"/>
    <property type="match status" value="1"/>
</dbReference>
<dbReference type="GO" id="GO:0016787">
    <property type="term" value="F:hydrolase activity"/>
    <property type="evidence" value="ECO:0007669"/>
    <property type="project" value="UniProtKB-KW"/>
</dbReference>
<feature type="compositionally biased region" description="Low complexity" evidence="8">
    <location>
        <begin position="385"/>
        <end position="401"/>
    </location>
</feature>
<dbReference type="RefSeq" id="WP_284479035.1">
    <property type="nucleotide sequence ID" value="NZ_JASNJD010000001.1"/>
</dbReference>
<keyword evidence="13" id="KW-1185">Reference proteome</keyword>
<feature type="region of interest" description="Disordered" evidence="8">
    <location>
        <begin position="382"/>
        <end position="476"/>
    </location>
</feature>
<evidence type="ECO:0000256" key="5">
    <source>
        <dbReference type="ARBA" id="ARBA00038437"/>
    </source>
</evidence>
<dbReference type="PANTHER" id="PTHR47959">
    <property type="entry name" value="ATP-DEPENDENT RNA HELICASE RHLE-RELATED"/>
    <property type="match status" value="1"/>
</dbReference>
<evidence type="ECO:0000256" key="2">
    <source>
        <dbReference type="ARBA" id="ARBA00022801"/>
    </source>
</evidence>
<dbReference type="GO" id="GO:0004386">
    <property type="term" value="F:helicase activity"/>
    <property type="evidence" value="ECO:0007669"/>
    <property type="project" value="UniProtKB-KW"/>
</dbReference>
<dbReference type="SUPFAM" id="SSF52540">
    <property type="entry name" value="P-loop containing nucleoside triphosphate hydrolases"/>
    <property type="match status" value="1"/>
</dbReference>
<evidence type="ECO:0000256" key="1">
    <source>
        <dbReference type="ARBA" id="ARBA00022741"/>
    </source>
</evidence>
<evidence type="ECO:0000256" key="7">
    <source>
        <dbReference type="RuleBase" id="RU000492"/>
    </source>
</evidence>
<keyword evidence="3 7" id="KW-0347">Helicase</keyword>
<evidence type="ECO:0000313" key="13">
    <source>
        <dbReference type="Proteomes" id="UP001243757"/>
    </source>
</evidence>